<keyword evidence="11" id="KW-1133">Transmembrane helix</keyword>
<keyword evidence="4" id="KW-0479">Metal-binding</keyword>
<dbReference type="Proteomes" id="UP000274756">
    <property type="component" value="Unassembled WGS sequence"/>
</dbReference>
<feature type="region of interest" description="Disordered" evidence="10">
    <location>
        <begin position="1812"/>
        <end position="1837"/>
    </location>
</feature>
<dbReference type="FunFam" id="1.10.10.60:FF:000012">
    <property type="entry name" value="Metastasis-associated 1 family, member 3"/>
    <property type="match status" value="1"/>
</dbReference>
<dbReference type="InterPro" id="IPR001005">
    <property type="entry name" value="SANT/Myb"/>
</dbReference>
<protein>
    <submittedName>
        <fullName evidence="17">SANT domain-containing protein</fullName>
    </submittedName>
</protein>
<feature type="region of interest" description="Disordered" evidence="10">
    <location>
        <begin position="947"/>
        <end position="966"/>
    </location>
</feature>
<dbReference type="PROSITE" id="PS51293">
    <property type="entry name" value="SANT"/>
    <property type="match status" value="1"/>
</dbReference>
<feature type="compositionally biased region" description="Polar residues" evidence="10">
    <location>
        <begin position="1051"/>
        <end position="1060"/>
    </location>
</feature>
<feature type="compositionally biased region" description="Low complexity" evidence="10">
    <location>
        <begin position="1226"/>
        <end position="1240"/>
    </location>
</feature>
<dbReference type="GO" id="GO:0008270">
    <property type="term" value="F:zinc ion binding"/>
    <property type="evidence" value="ECO:0007669"/>
    <property type="project" value="UniProtKB-KW"/>
</dbReference>
<evidence type="ECO:0000256" key="6">
    <source>
        <dbReference type="ARBA" id="ARBA00022833"/>
    </source>
</evidence>
<dbReference type="EMBL" id="UYYG01001159">
    <property type="protein sequence ID" value="VDN57229.1"/>
    <property type="molecule type" value="Genomic_DNA"/>
</dbReference>
<feature type="compositionally biased region" description="Acidic residues" evidence="10">
    <location>
        <begin position="285"/>
        <end position="294"/>
    </location>
</feature>
<keyword evidence="16" id="KW-1185">Reference proteome</keyword>
<dbReference type="GO" id="GO:0032991">
    <property type="term" value="C:protein-containing complex"/>
    <property type="evidence" value="ECO:0007669"/>
    <property type="project" value="UniProtKB-ARBA"/>
</dbReference>
<sequence>MASCSLLLRHRDIICDTSLYQTYQIDLLTVHYIMNNEMYGNSNNQFAPANSQQNANNMNLAAFYLQGQLGIPPQPYSLYSGQFAQAQLHHQIELAMVAQNAQMQAMQQAYHQHVQPQTQQNLHQTSQQVQMNAVSQLSRINALRQPLNPSSQNSKPSATSKPPSVNRHRNHMDFSLMDSDPRRRPSLISDFAALPGASTFNRFDPVERRESMSEEHMRAVGSLVSPVSDETLEKKKNALTDRLENVEKEKKSLDAQRTNLLRKKVKEMHEYEKAKDSCKEGQDEKENEDTFDDEMDPTRSLIEKIYAENRRRAAACHAKDELRVRPLKPFFLPSGYPIVQKTIENHKLVNDFLVKKLIERNRFDAIRQQFITDRYKALYEEWQKNDERYCKNAKKISRNEKNREIYERTFTEVKKAREEKEKNRSERSEEEEERRRQFSAVMPPTMLSKYDRQKIFYINLNGVVKDAAKKARSEYDDFMSFWTEEEKNIFTTQIIVYGKNFAAIAEFLERKSVKDCVWYYYLTKYRLNYKQKIKKRKKAFKNYRAPVMPRFEEIAQNITQEVNDVVVTSHNRPECYLCKRKIDSGSNPGRVLTRASYETYGIDPSQAKSTDMRVCARCQVKTSKARIALTFILQNILLNAIYFCIYSRCQVGTCSNARRKVRASRSMPVKWKAATHLQREYLMDIFSFREDITKCCTTCHKKISKKLDMVNYGLLRSTLAFLLILICYILFSGLLAKEIKQWEQTSKIPVTSEDITLLQNIVAKVGINDWNSVAEKMQNEQRNFTAAQCKEQYEKVIGDKQKFKTDNIESEEEEGSDSEKGKPNSPFDHKKDSGDRGNDRSGESSVTLSADEGNNQDDYNAPSPGLSKSSPVYKPRFQGSSGTTAEDQIVVDTMPFAKEEDRADFASGANVSLLATTKCEAISANTKIGDNETSKLAELIALGNKISPTDTPSPTMPTNTVGLPHCSFSLPNQSTLRRSNDSLLTANSTSNQIPSGTKKAGDSLFAATANQKRTDSSSSSVGSGISTGDGTPVLRPLSNPSIESLPEKSRSVQPIPSSPSTFSAAQLAAMSSSSQSFASSLNFAGQQKPTVPFGNAANDIASLANSFNQYNQLLNVDGSSQYAFLKLLQQQQQQNELERIRLSMLQNRGLNPNLLDFYQFSVNFPELHALLQQQGALSNEQKLFQIQLYHQLLQQNALKQGNMHQSIINPFFPGLTAAVRTPLQSLSSTSSEQQQLVQSQTPGIANTDARHKVTPSNSQLFSDLRSAEQMRKEREETAKQLDKQRQDEEARMIEQLTKAHTAEFHRLLAERPDLIAHFQKMEKLREQNNARQAGRSYQGELIQAHLRPSGVIVRGAGEDRTGGIGLVSKGAMKEFPPSVAKSSINPMPDIIAPSHLSFPPHGLIGINRPQMDLSFGAKAAAQLQSSKIQSQQSQSNHLLASELSSANQLIKHGSTLRNDSLFNHLNQRKVDSAVQENVTFHQNIRGTSTGDDRAIDFLNSTPELKRKSGIHTVCIPSVPSMHHSMAIKNPSSSQRRTLSPTITIRHPSTAMSTSVSGQSKAVSVSGTHTSPSPHLISTADRMAPRSLDGSIPPFARASSPLVVSSIQSMISPRTPMSVNSSLTSPSQTIHSSPQPSFRGITPGSPYQQPSPTLGPMSPSVNSLSRDIVPNMAFNAQSFLRPLKVSSPTSSLPPTMNKLPDEPTTDINASKQNDQAWKADEKDSKESSQKENKMEPASSINSNFEPLSPDTSDSSGPPVSAEPLGSPSQICKPLFSLINLPENESENPEAQPALLSTELVELQIDSSASLNQSIVPPTINSSSKLPPQPTYEPLSDDE</sequence>
<dbReference type="Gene3D" id="1.10.10.60">
    <property type="entry name" value="Homeodomain-like"/>
    <property type="match status" value="1"/>
</dbReference>
<dbReference type="WBParaSite" id="DME_0000304301-mRNA-1">
    <property type="protein sequence ID" value="DME_0000304301-mRNA-1"/>
    <property type="gene ID" value="DME_0000304301"/>
</dbReference>
<comment type="subcellular location">
    <subcellularLocation>
        <location evidence="1">Nucleus</location>
    </subcellularLocation>
</comment>
<feature type="domain" description="Myb-like" evidence="12">
    <location>
        <begin position="751"/>
        <end position="797"/>
    </location>
</feature>
<dbReference type="CDD" id="cd00167">
    <property type="entry name" value="SANT"/>
    <property type="match status" value="1"/>
</dbReference>
<organism evidence="15 17">
    <name type="scientific">Dracunculus medinensis</name>
    <name type="common">Guinea worm</name>
    <dbReference type="NCBI Taxonomy" id="318479"/>
    <lineage>
        <taxon>Eukaryota</taxon>
        <taxon>Metazoa</taxon>
        <taxon>Ecdysozoa</taxon>
        <taxon>Nematoda</taxon>
        <taxon>Chromadorea</taxon>
        <taxon>Rhabditida</taxon>
        <taxon>Spirurina</taxon>
        <taxon>Dracunculoidea</taxon>
        <taxon>Dracunculidae</taxon>
        <taxon>Dracunculus</taxon>
    </lineage>
</organism>
<evidence type="ECO:0000256" key="8">
    <source>
        <dbReference type="ARBA" id="ARBA00023242"/>
    </source>
</evidence>
<feature type="compositionally biased region" description="Basic and acidic residues" evidence="10">
    <location>
        <begin position="817"/>
        <end position="842"/>
    </location>
</feature>
<feature type="compositionally biased region" description="Polar residues" evidence="10">
    <location>
        <begin position="1612"/>
        <end position="1635"/>
    </location>
</feature>
<evidence type="ECO:0000256" key="1">
    <source>
        <dbReference type="ARBA" id="ARBA00004123"/>
    </source>
</evidence>
<dbReference type="GO" id="GO:0003677">
    <property type="term" value="F:DNA binding"/>
    <property type="evidence" value="ECO:0007669"/>
    <property type="project" value="UniProtKB-KW"/>
</dbReference>
<dbReference type="SMART" id="SM00717">
    <property type="entry name" value="SANT"/>
    <property type="match status" value="2"/>
</dbReference>
<dbReference type="Proteomes" id="UP000038040">
    <property type="component" value="Unplaced"/>
</dbReference>
<feature type="compositionally biased region" description="Polar residues" evidence="10">
    <location>
        <begin position="843"/>
        <end position="858"/>
    </location>
</feature>
<dbReference type="AlphaFoldDB" id="A0A158Q3S1"/>
<evidence type="ECO:0000313" key="16">
    <source>
        <dbReference type="Proteomes" id="UP000274756"/>
    </source>
</evidence>
<feature type="compositionally biased region" description="Low complexity" evidence="10">
    <location>
        <begin position="1016"/>
        <end position="1031"/>
    </location>
</feature>
<dbReference type="Pfam" id="PF00249">
    <property type="entry name" value="Myb_DNA-binding"/>
    <property type="match status" value="1"/>
</dbReference>
<dbReference type="InterPro" id="IPR051571">
    <property type="entry name" value="N-CoR_corepressor"/>
</dbReference>
<reference evidence="17" key="1">
    <citation type="submission" date="2016-04" db="UniProtKB">
        <authorList>
            <consortium name="WormBaseParasite"/>
        </authorList>
    </citation>
    <scope>IDENTIFICATION</scope>
</reference>
<feature type="region of interest" description="Disordered" evidence="10">
    <location>
        <begin position="1009"/>
        <end position="1060"/>
    </location>
</feature>
<feature type="compositionally biased region" description="Low complexity" evidence="10">
    <location>
        <begin position="112"/>
        <end position="130"/>
    </location>
</feature>
<keyword evidence="6" id="KW-0862">Zinc</keyword>
<keyword evidence="9" id="KW-0175">Coiled coil</keyword>
<keyword evidence="8" id="KW-0539">Nucleus</keyword>
<dbReference type="SUPFAM" id="SSF46689">
    <property type="entry name" value="Homeodomain-like"/>
    <property type="match status" value="1"/>
</dbReference>
<evidence type="ECO:0000256" key="9">
    <source>
        <dbReference type="SAM" id="Coils"/>
    </source>
</evidence>
<name>A0A158Q3S1_DRAME</name>
<evidence type="ECO:0000256" key="11">
    <source>
        <dbReference type="SAM" id="Phobius"/>
    </source>
</evidence>
<dbReference type="GO" id="GO:0000785">
    <property type="term" value="C:chromatin"/>
    <property type="evidence" value="ECO:0007669"/>
    <property type="project" value="TreeGrafter"/>
</dbReference>
<feature type="region of interest" description="Disordered" evidence="10">
    <location>
        <begin position="112"/>
        <end position="132"/>
    </location>
</feature>
<feature type="coiled-coil region" evidence="9">
    <location>
        <begin position="229"/>
        <end position="263"/>
    </location>
</feature>
<feature type="transmembrane region" description="Helical" evidence="11">
    <location>
        <begin position="627"/>
        <end position="649"/>
    </location>
</feature>
<dbReference type="PANTHER" id="PTHR13992">
    <property type="entry name" value="NUCLEAR RECEPTOR CO-REPRESSOR RELATED NCOR"/>
    <property type="match status" value="1"/>
</dbReference>
<reference evidence="14 16" key="2">
    <citation type="submission" date="2018-11" db="EMBL/GenBank/DDBJ databases">
        <authorList>
            <consortium name="Pathogen Informatics"/>
        </authorList>
    </citation>
    <scope>NUCLEOTIDE SEQUENCE [LARGE SCALE GENOMIC DNA]</scope>
</reference>
<feature type="compositionally biased region" description="Basic and acidic residues" evidence="10">
    <location>
        <begin position="1716"/>
        <end position="1733"/>
    </location>
</feature>
<feature type="compositionally biased region" description="Polar residues" evidence="10">
    <location>
        <begin position="1812"/>
        <end position="1824"/>
    </location>
</feature>
<feature type="region of interest" description="Disordered" evidence="10">
    <location>
        <begin position="1684"/>
        <end position="1769"/>
    </location>
</feature>
<feature type="compositionally biased region" description="Polar residues" evidence="10">
    <location>
        <begin position="147"/>
        <end position="163"/>
    </location>
</feature>
<feature type="region of interest" description="Disordered" evidence="10">
    <location>
        <begin position="272"/>
        <end position="294"/>
    </location>
</feature>
<evidence type="ECO:0000256" key="2">
    <source>
        <dbReference type="ARBA" id="ARBA00010097"/>
    </source>
</evidence>
<feature type="compositionally biased region" description="Basic and acidic residues" evidence="10">
    <location>
        <begin position="416"/>
        <end position="427"/>
    </location>
</feature>
<gene>
    <name evidence="14" type="ORF">DME_LOCUS7202</name>
</gene>
<dbReference type="PROSITE" id="PS50090">
    <property type="entry name" value="MYB_LIKE"/>
    <property type="match status" value="1"/>
</dbReference>
<evidence type="ECO:0000259" key="13">
    <source>
        <dbReference type="PROSITE" id="PS51293"/>
    </source>
</evidence>
<dbReference type="GO" id="GO:0006357">
    <property type="term" value="P:regulation of transcription by RNA polymerase II"/>
    <property type="evidence" value="ECO:0007669"/>
    <property type="project" value="TreeGrafter"/>
</dbReference>
<feature type="compositionally biased region" description="Polar residues" evidence="10">
    <location>
        <begin position="1704"/>
        <end position="1714"/>
    </location>
</feature>
<keyword evidence="7" id="KW-0238">DNA-binding</keyword>
<comment type="similarity">
    <text evidence="2">Belongs to the N-CoR nuclear receptor corepressors family.</text>
</comment>
<feature type="region of interest" description="Disordered" evidence="10">
    <location>
        <begin position="1548"/>
        <end position="1580"/>
    </location>
</feature>
<feature type="region of interest" description="Disordered" evidence="10">
    <location>
        <begin position="1612"/>
        <end position="1662"/>
    </location>
</feature>
<dbReference type="InterPro" id="IPR009057">
    <property type="entry name" value="Homeodomain-like_sf"/>
</dbReference>
<feature type="transmembrane region" description="Helical" evidence="11">
    <location>
        <begin position="710"/>
        <end position="731"/>
    </location>
</feature>
<dbReference type="InterPro" id="IPR017884">
    <property type="entry name" value="SANT_dom"/>
</dbReference>
<accession>A0A158Q3S1</accession>
<evidence type="ECO:0000313" key="15">
    <source>
        <dbReference type="Proteomes" id="UP000038040"/>
    </source>
</evidence>
<evidence type="ECO:0000256" key="4">
    <source>
        <dbReference type="ARBA" id="ARBA00022723"/>
    </source>
</evidence>
<feature type="compositionally biased region" description="Polar residues" evidence="10">
    <location>
        <begin position="1737"/>
        <end position="1756"/>
    </location>
</feature>
<proteinExistence type="inferred from homology"/>
<keyword evidence="5" id="KW-0863">Zinc-finger</keyword>
<feature type="domain" description="SANT" evidence="13">
    <location>
        <begin position="477"/>
        <end position="528"/>
    </location>
</feature>
<evidence type="ECO:0000313" key="14">
    <source>
        <dbReference type="EMBL" id="VDN57229.1"/>
    </source>
</evidence>
<dbReference type="GO" id="GO:0005654">
    <property type="term" value="C:nucleoplasm"/>
    <property type="evidence" value="ECO:0007669"/>
    <property type="project" value="UniProtKB-ARBA"/>
</dbReference>
<feature type="region of interest" description="Disordered" evidence="10">
    <location>
        <begin position="416"/>
        <end position="437"/>
    </location>
</feature>
<evidence type="ECO:0000256" key="10">
    <source>
        <dbReference type="SAM" id="MobiDB-lite"/>
    </source>
</evidence>
<feature type="compositionally biased region" description="Low complexity" evidence="10">
    <location>
        <begin position="948"/>
        <end position="960"/>
    </location>
</feature>
<dbReference type="STRING" id="318479.A0A158Q3S1"/>
<dbReference type="PANTHER" id="PTHR13992:SF39">
    <property type="entry name" value="SMRTER, ISOFORM G"/>
    <property type="match status" value="1"/>
</dbReference>
<feature type="region of interest" description="Disordered" evidence="10">
    <location>
        <begin position="801"/>
        <end position="888"/>
    </location>
</feature>
<feature type="region of interest" description="Disordered" evidence="10">
    <location>
        <begin position="1226"/>
        <end position="1287"/>
    </location>
</feature>
<feature type="compositionally biased region" description="Basic and acidic residues" evidence="10">
    <location>
        <begin position="1265"/>
        <end position="1287"/>
    </location>
</feature>
<evidence type="ECO:0000256" key="5">
    <source>
        <dbReference type="ARBA" id="ARBA00022771"/>
    </source>
</evidence>
<dbReference type="OrthoDB" id="10258692at2759"/>
<feature type="region of interest" description="Disordered" evidence="10">
    <location>
        <begin position="145"/>
        <end position="181"/>
    </location>
</feature>
<evidence type="ECO:0000256" key="7">
    <source>
        <dbReference type="ARBA" id="ARBA00023125"/>
    </source>
</evidence>
<feature type="compositionally biased region" description="Basic and acidic residues" evidence="10">
    <location>
        <begin position="272"/>
        <end position="284"/>
    </location>
</feature>
<keyword evidence="3" id="KW-0678">Repressor</keyword>
<keyword evidence="11" id="KW-0812">Transmembrane</keyword>
<keyword evidence="11" id="KW-0472">Membrane</keyword>
<evidence type="ECO:0000256" key="3">
    <source>
        <dbReference type="ARBA" id="ARBA00022491"/>
    </source>
</evidence>
<feature type="compositionally biased region" description="Polar residues" evidence="10">
    <location>
        <begin position="1549"/>
        <end position="1572"/>
    </location>
</feature>
<evidence type="ECO:0000313" key="17">
    <source>
        <dbReference type="WBParaSite" id="DME_0000304301-mRNA-1"/>
    </source>
</evidence>
<evidence type="ECO:0000259" key="12">
    <source>
        <dbReference type="PROSITE" id="PS50090"/>
    </source>
</evidence>